<organism evidence="3 4">
    <name type="scientific">Propionibacterium cyclohexanicum</name>
    <dbReference type="NCBI Taxonomy" id="64702"/>
    <lineage>
        <taxon>Bacteria</taxon>
        <taxon>Bacillati</taxon>
        <taxon>Actinomycetota</taxon>
        <taxon>Actinomycetes</taxon>
        <taxon>Propionibacteriales</taxon>
        <taxon>Propionibacteriaceae</taxon>
        <taxon>Propionibacterium</taxon>
    </lineage>
</organism>
<dbReference type="STRING" id="64702.SAMN05443377_1167"/>
<dbReference type="InterPro" id="IPR036390">
    <property type="entry name" value="WH_DNA-bd_sf"/>
</dbReference>
<dbReference type="GO" id="GO:0003677">
    <property type="term" value="F:DNA binding"/>
    <property type="evidence" value="ECO:0007669"/>
    <property type="project" value="UniProtKB-KW"/>
</dbReference>
<dbReference type="InterPro" id="IPR036388">
    <property type="entry name" value="WH-like_DNA-bd_sf"/>
</dbReference>
<feature type="coiled-coil region" evidence="1">
    <location>
        <begin position="133"/>
        <end position="179"/>
    </location>
</feature>
<dbReference type="EMBL" id="FOGZ01000016">
    <property type="protein sequence ID" value="SER88398.1"/>
    <property type="molecule type" value="Genomic_DNA"/>
</dbReference>
<dbReference type="PANTHER" id="PTHR43252">
    <property type="entry name" value="TRANSCRIPTIONAL REGULATOR YQJI"/>
    <property type="match status" value="1"/>
</dbReference>
<keyword evidence="1" id="KW-0175">Coiled coil</keyword>
<evidence type="ECO:0000259" key="2">
    <source>
        <dbReference type="Pfam" id="PF03551"/>
    </source>
</evidence>
<accession>A0A1H9SU30</accession>
<dbReference type="InterPro" id="IPR005149">
    <property type="entry name" value="Tscrpt_reg_PadR_N"/>
</dbReference>
<gene>
    <name evidence="3" type="ORF">SAMN05443377_1167</name>
</gene>
<dbReference type="SUPFAM" id="SSF46785">
    <property type="entry name" value="Winged helix' DNA-binding domain"/>
    <property type="match status" value="1"/>
</dbReference>
<keyword evidence="4" id="KW-1185">Reference proteome</keyword>
<dbReference type="AlphaFoldDB" id="A0A1H9SU30"/>
<sequence>MSVRKRTLELAILGRLEAGPVHGYELGKHLAVMLGPFRSLSYGSLYPALKALTLRGLIHAQAPERPATGARKRTVYALTHAGRDYLHEWLRTEDTEAWNETDFDVRFALFGSTDADTRLRILENRRTHTAEALVKLRHQLDETGTDLDDYTRELVKHGLDNVERELNWLEHLIESESHRRI</sequence>
<dbReference type="OrthoDB" id="3186544at2"/>
<dbReference type="Gene3D" id="1.10.10.10">
    <property type="entry name" value="Winged helix-like DNA-binding domain superfamily/Winged helix DNA-binding domain"/>
    <property type="match status" value="1"/>
</dbReference>
<reference evidence="3 4" key="1">
    <citation type="submission" date="2016-10" db="EMBL/GenBank/DDBJ databases">
        <authorList>
            <person name="de Groot N.N."/>
        </authorList>
    </citation>
    <scope>NUCLEOTIDE SEQUENCE [LARGE SCALE GENOMIC DNA]</scope>
    <source>
        <strain evidence="3 4">DSM 16859</strain>
    </source>
</reference>
<dbReference type="Pfam" id="PF03551">
    <property type="entry name" value="PadR"/>
    <property type="match status" value="1"/>
</dbReference>
<protein>
    <submittedName>
        <fullName evidence="3">DNA-binding transcriptional regulator, PadR family</fullName>
    </submittedName>
</protein>
<proteinExistence type="predicted"/>
<evidence type="ECO:0000256" key="1">
    <source>
        <dbReference type="SAM" id="Coils"/>
    </source>
</evidence>
<name>A0A1H9SU30_9ACTN</name>
<keyword evidence="3" id="KW-0238">DNA-binding</keyword>
<feature type="domain" description="Transcription regulator PadR N-terminal" evidence="2">
    <location>
        <begin position="12"/>
        <end position="88"/>
    </location>
</feature>
<evidence type="ECO:0000313" key="3">
    <source>
        <dbReference type="EMBL" id="SER88398.1"/>
    </source>
</evidence>
<evidence type="ECO:0000313" key="4">
    <source>
        <dbReference type="Proteomes" id="UP000198815"/>
    </source>
</evidence>
<dbReference type="Proteomes" id="UP000198815">
    <property type="component" value="Unassembled WGS sequence"/>
</dbReference>
<dbReference type="PANTHER" id="PTHR43252:SF6">
    <property type="entry name" value="NEGATIVE TRANSCRIPTION REGULATOR PADR"/>
    <property type="match status" value="1"/>
</dbReference>